<evidence type="ECO:0000256" key="1">
    <source>
        <dbReference type="ARBA" id="ARBA00008535"/>
    </source>
</evidence>
<evidence type="ECO:0000256" key="4">
    <source>
        <dbReference type="SAM" id="Phobius"/>
    </source>
</evidence>
<evidence type="ECO:0000259" key="5">
    <source>
        <dbReference type="PROSITE" id="PS51720"/>
    </source>
</evidence>
<keyword evidence="2" id="KW-0547">Nucleotide-binding</keyword>
<dbReference type="EMBL" id="CAXITT010000797">
    <property type="protein sequence ID" value="CAL1546296.1"/>
    <property type="molecule type" value="Genomic_DNA"/>
</dbReference>
<dbReference type="Pfam" id="PF04548">
    <property type="entry name" value="AIG1"/>
    <property type="match status" value="1"/>
</dbReference>
<feature type="domain" description="AIG1-type G" evidence="5">
    <location>
        <begin position="6"/>
        <end position="215"/>
    </location>
</feature>
<gene>
    <name evidence="6" type="ORF">GSLYS_00019673001</name>
</gene>
<keyword evidence="7" id="KW-1185">Reference proteome</keyword>
<dbReference type="InterPro" id="IPR027417">
    <property type="entry name" value="P-loop_NTPase"/>
</dbReference>
<dbReference type="InterPro" id="IPR045058">
    <property type="entry name" value="GIMA/IAN/Toc"/>
</dbReference>
<keyword evidence="3" id="KW-0342">GTP-binding</keyword>
<organism evidence="6 7">
    <name type="scientific">Lymnaea stagnalis</name>
    <name type="common">Great pond snail</name>
    <name type="synonym">Helix stagnalis</name>
    <dbReference type="NCBI Taxonomy" id="6523"/>
    <lineage>
        <taxon>Eukaryota</taxon>
        <taxon>Metazoa</taxon>
        <taxon>Spiralia</taxon>
        <taxon>Lophotrochozoa</taxon>
        <taxon>Mollusca</taxon>
        <taxon>Gastropoda</taxon>
        <taxon>Heterobranchia</taxon>
        <taxon>Euthyneura</taxon>
        <taxon>Panpulmonata</taxon>
        <taxon>Hygrophila</taxon>
        <taxon>Lymnaeoidea</taxon>
        <taxon>Lymnaeidae</taxon>
        <taxon>Lymnaea</taxon>
    </lineage>
</organism>
<name>A0AAV2IJ05_LYMST</name>
<accession>A0AAV2IJ05</accession>
<keyword evidence="4" id="KW-1133">Transmembrane helix</keyword>
<dbReference type="PANTHER" id="PTHR10903:SF184">
    <property type="entry name" value="GTP-BINDING PROTEIN A"/>
    <property type="match status" value="1"/>
</dbReference>
<evidence type="ECO:0000256" key="2">
    <source>
        <dbReference type="ARBA" id="ARBA00022741"/>
    </source>
</evidence>
<comment type="caution">
    <text evidence="6">The sequence shown here is derived from an EMBL/GenBank/DDBJ whole genome shotgun (WGS) entry which is preliminary data.</text>
</comment>
<evidence type="ECO:0000313" key="6">
    <source>
        <dbReference type="EMBL" id="CAL1546296.1"/>
    </source>
</evidence>
<dbReference type="SUPFAM" id="SSF52540">
    <property type="entry name" value="P-loop containing nucleoside triphosphate hydrolases"/>
    <property type="match status" value="1"/>
</dbReference>
<comment type="similarity">
    <text evidence="1">Belongs to the TRAFAC class TrmE-Era-EngA-EngB-Septin-like GTPase superfamily. AIG1/Toc34/Toc159-like paraseptin GTPase family. IAN subfamily.</text>
</comment>
<protein>
    <recommendedName>
        <fullName evidence="5">AIG1-type G domain-containing protein</fullName>
    </recommendedName>
</protein>
<evidence type="ECO:0000256" key="3">
    <source>
        <dbReference type="ARBA" id="ARBA00023134"/>
    </source>
</evidence>
<keyword evidence="4" id="KW-0812">Transmembrane</keyword>
<feature type="transmembrane region" description="Helical" evidence="4">
    <location>
        <begin position="359"/>
        <end position="382"/>
    </location>
</feature>
<dbReference type="Gene3D" id="3.40.50.300">
    <property type="entry name" value="P-loop containing nucleotide triphosphate hydrolases"/>
    <property type="match status" value="1"/>
</dbReference>
<dbReference type="PANTHER" id="PTHR10903">
    <property type="entry name" value="GTPASE, IMAP FAMILY MEMBER-RELATED"/>
    <property type="match status" value="1"/>
</dbReference>
<proteinExistence type="inferred from homology"/>
<dbReference type="Proteomes" id="UP001497497">
    <property type="component" value="Unassembled WGS sequence"/>
</dbReference>
<dbReference type="AlphaFoldDB" id="A0AAV2IJ05"/>
<dbReference type="InterPro" id="IPR006703">
    <property type="entry name" value="G_AIG1"/>
</dbReference>
<dbReference type="PROSITE" id="PS51720">
    <property type="entry name" value="G_AIG1"/>
    <property type="match status" value="1"/>
</dbReference>
<evidence type="ECO:0000313" key="7">
    <source>
        <dbReference type="Proteomes" id="UP001497497"/>
    </source>
</evidence>
<keyword evidence="4" id="KW-0472">Membrane</keyword>
<sequence>MTSPSYGQYNLLLVGRTGNGKSSTGNSILGERAFIPGNGNSDDVMEFNSALVDGFHIQVLDGTGTGDTGSDAKRDVQSLLTHIRETLWRYVLNVHAIILVLKYGVRFTKQEKDAVELIKSVFGKNVLKKWGVLVMTHGDNFEMDNEDENGTFEDWLKEQIGDIQTLITECDNRCVLFNNREKDEDKKRVQRHNLMEKVKAIKDEPYTERVFQEALEGHTKILVQSYIPRLQSRVNEIIDKINGQVAIIQHRMTSHPSDCIDKLQKLSRELESQKLYLNQEDRGTGLVKPMLLQISVAEMSLESSRKRCQQLVEEESHSTVLPVPAAEHNVTFRPAEEFHATSRPTRRSSWRFSWSSKECLATAGVVVIVVSTVTLVFASRYANF</sequence>
<dbReference type="GO" id="GO:0005525">
    <property type="term" value="F:GTP binding"/>
    <property type="evidence" value="ECO:0007669"/>
    <property type="project" value="UniProtKB-KW"/>
</dbReference>
<reference evidence="6 7" key="1">
    <citation type="submission" date="2024-04" db="EMBL/GenBank/DDBJ databases">
        <authorList>
            <consortium name="Genoscope - CEA"/>
            <person name="William W."/>
        </authorList>
    </citation>
    <scope>NUCLEOTIDE SEQUENCE [LARGE SCALE GENOMIC DNA]</scope>
</reference>